<dbReference type="InterPro" id="IPR016024">
    <property type="entry name" value="ARM-type_fold"/>
</dbReference>
<accession>A0A8J6E4A0</accession>
<gene>
    <name evidence="1" type="ORF">J8273_4294</name>
</gene>
<dbReference type="Proteomes" id="UP000717585">
    <property type="component" value="Unassembled WGS sequence"/>
</dbReference>
<reference evidence="1" key="1">
    <citation type="submission" date="2021-05" db="EMBL/GenBank/DDBJ databases">
        <title>A free-living protist that lacks canonical eukaryotic 1 DNA replication and segregation systems.</title>
        <authorList>
            <person name="Salas-Leiva D.E."/>
            <person name="Tromer E.C."/>
            <person name="Curtis B.A."/>
            <person name="Jerlstrom-Hultqvist J."/>
            <person name="Kolisko M."/>
            <person name="Yi Z."/>
            <person name="Salas-Leiva J.S."/>
            <person name="Gallot-Lavallee L."/>
            <person name="Kops G.J.P.L."/>
            <person name="Archibald J.M."/>
            <person name="Simpson A.G.B."/>
            <person name="Roger A.J."/>
        </authorList>
    </citation>
    <scope>NUCLEOTIDE SEQUENCE</scope>
    <source>
        <strain evidence="1">BICM</strain>
    </source>
</reference>
<dbReference type="EMBL" id="JAHDYR010000016">
    <property type="protein sequence ID" value="KAG9394192.1"/>
    <property type="molecule type" value="Genomic_DNA"/>
</dbReference>
<protein>
    <submittedName>
        <fullName evidence="1">Adaptor Protein Complex 2 subunit, alpha (AP2A2)</fullName>
    </submittedName>
</protein>
<comment type="caution">
    <text evidence="1">The sequence shown here is derived from an EMBL/GenBank/DDBJ whole genome shotgun (WGS) entry which is preliminary data.</text>
</comment>
<organism evidence="1 2">
    <name type="scientific">Carpediemonas membranifera</name>
    <dbReference type="NCBI Taxonomy" id="201153"/>
    <lineage>
        <taxon>Eukaryota</taxon>
        <taxon>Metamonada</taxon>
        <taxon>Carpediemonas-like organisms</taxon>
        <taxon>Carpediemonas</taxon>
    </lineage>
</organism>
<dbReference type="SUPFAM" id="SSF48371">
    <property type="entry name" value="ARM repeat"/>
    <property type="match status" value="1"/>
</dbReference>
<name>A0A8J6E4A0_9EUKA</name>
<dbReference type="Gene3D" id="1.25.10.10">
    <property type="entry name" value="Leucine-rich Repeat Variant"/>
    <property type="match status" value="1"/>
</dbReference>
<keyword evidence="2" id="KW-1185">Reference proteome</keyword>
<dbReference type="AlphaFoldDB" id="A0A8J6E4A0"/>
<proteinExistence type="predicted"/>
<sequence length="842" mass="92615">MIASLLSSKSVSDHVAGYILLSHIQKRRDLVEVTPIILMNSIMQHLATKRDLTTMRLALRTVSNMVAMQQSDEASLISQQAIDPLSSIAFDKDMPSSITALALGTLARCPLELIDKNWITYVHGMIHTSGVVSSYQWPFLLPALRFIEKAAEVDIELTRPMFTSLIALTQCFINRRIPQDRLYHSVVPPWLMATAFRVITVVAPPTPTSEQLRILQETAIQMLRDKFETRYRMGSTTKKDVNYSNSRAAAMLEAVSLVIATPALRHTDELLLQCVVKVTHLIQPEQCPRSKYIGLMWLLEAAAIPLARKKIAESFDGVAELAASADDAVRGVAIRLLCSVSPKHRTAEVVEAVLPAALTDGDAVTARLLYLVHRTLSGSMLFAEQAFKILVHCTVAQDWYKTARLCDEISKEERPDVLQLAWKLLEEEEADAPAARCLALYLIGKWTQVYVEDEQLNLIIDSVYRPQPVANVALTALSRLACDDRAIERLLADEVDRCVDSEVCDRLVQLHAMLDLGIRPAEFLSVPRFEQTELSTSIETTGRVRMIATPAGTDKLPTSTPSVLCKLPDPAISPIAEGVEEDLLAAFGPAITDDIPENAGLMDETFDLTAVVAVSNSPEEPATVAQPKISIRDVMRRGEGLIWSEAESSMVMTSQQISTTQIMVTLDLEVAHPVCNFYAAVSVPESTWARVKVGRQFPFSFEAHASAEYVLDLSDEPHNTDPPPICKMSGDGLGAGITVVVPISIASFMRPSDSVEKIPQSELKSRTITKFLTVDEAMKRLPPGFTVVGEDNPMVTGQFRVRTTEWKTVISSVDGETTIVVGGAGDYVEVLINRLVAFIEAA</sequence>
<dbReference type="InterPro" id="IPR011989">
    <property type="entry name" value="ARM-like"/>
</dbReference>
<evidence type="ECO:0000313" key="2">
    <source>
        <dbReference type="Proteomes" id="UP000717585"/>
    </source>
</evidence>
<evidence type="ECO:0000313" key="1">
    <source>
        <dbReference type="EMBL" id="KAG9394192.1"/>
    </source>
</evidence>